<keyword evidence="2" id="KW-1185">Reference proteome</keyword>
<name>A0A1H1VZT7_9BRAD</name>
<dbReference type="EMBL" id="LT629750">
    <property type="protein sequence ID" value="SDS90367.1"/>
    <property type="molecule type" value="Genomic_DNA"/>
</dbReference>
<evidence type="ECO:0000313" key="1">
    <source>
        <dbReference type="EMBL" id="SDS90367.1"/>
    </source>
</evidence>
<dbReference type="Proteomes" id="UP000243904">
    <property type="component" value="Chromosome I"/>
</dbReference>
<organism evidence="1 2">
    <name type="scientific">Bradyrhizobium canariense</name>
    <dbReference type="NCBI Taxonomy" id="255045"/>
    <lineage>
        <taxon>Bacteria</taxon>
        <taxon>Pseudomonadati</taxon>
        <taxon>Pseudomonadota</taxon>
        <taxon>Alphaproteobacteria</taxon>
        <taxon>Hyphomicrobiales</taxon>
        <taxon>Nitrobacteraceae</taxon>
        <taxon>Bradyrhizobium</taxon>
    </lineage>
</organism>
<evidence type="ECO:0000313" key="2">
    <source>
        <dbReference type="Proteomes" id="UP000243904"/>
    </source>
</evidence>
<proteinExistence type="predicted"/>
<reference evidence="2" key="1">
    <citation type="submission" date="2016-10" db="EMBL/GenBank/DDBJ databases">
        <authorList>
            <person name="Varghese N."/>
            <person name="Submissions S."/>
        </authorList>
    </citation>
    <scope>NUCLEOTIDE SEQUENCE [LARGE SCALE GENOMIC DNA]</scope>
    <source>
        <strain evidence="2">GAS369</strain>
    </source>
</reference>
<gene>
    <name evidence="1" type="ORF">SAMN05444158_3627</name>
</gene>
<protein>
    <submittedName>
        <fullName evidence="1">Uncharacterized protein</fullName>
    </submittedName>
</protein>
<sequence length="66" mass="7516">MARADFSNFPRGNPCAQCGKPIASPDWIEAGPHRTAYLWYCRACDYRFEAVAFFDEKQSDREPIAA</sequence>
<dbReference type="RefSeq" id="WP_146688249.1">
    <property type="nucleotide sequence ID" value="NZ_LT629750.1"/>
</dbReference>
<dbReference type="AlphaFoldDB" id="A0A1H1VZT7"/>
<accession>A0A1H1VZT7</accession>